<feature type="compositionally biased region" description="Basic and acidic residues" evidence="5">
    <location>
        <begin position="198"/>
        <end position="208"/>
    </location>
</feature>
<dbReference type="Gene3D" id="1.10.101.10">
    <property type="entry name" value="PGBD-like superfamily/PGBD"/>
    <property type="match status" value="2"/>
</dbReference>
<dbReference type="PANTHER" id="PTHR47053:SF1">
    <property type="entry name" value="MUREIN DD-ENDOPEPTIDASE MEPH-RELATED"/>
    <property type="match status" value="1"/>
</dbReference>
<evidence type="ECO:0000313" key="8">
    <source>
        <dbReference type="Proteomes" id="UP001597502"/>
    </source>
</evidence>
<dbReference type="Pfam" id="PF01471">
    <property type="entry name" value="PG_binding_1"/>
    <property type="match status" value="2"/>
</dbReference>
<keyword evidence="2" id="KW-0645">Protease</keyword>
<sequence>MLNGSVQHVVKQSILYSYVLSQPFSVYVDAYPALQNEQLLEEEQLQFGQHGEAVRILQHKLNRLSYFDDEIDGEYNVLTEHALKKFQKDHQITITGKANLKTLQTVVDEEKKQYKEQLNEMSDTIHPEMNPSDVKIVQEALQYFGYYEGKIDGIYGPLTQKALEMAEDKFGMELVDDNALAALYEQEQEEQESQQKVQESKADHEQESKQQAQENEAESEQETKQVKVNNTNYSRAVEAAYAQVGTPYVWGGESPSGFDCSGFIQYIFRMEDITLPRTVSDVWNFTVPVNKPSVGDLVFFETYKPGPSHMGIYVGDNKFIHAGESRGVETSKLGNSYWKQRFLGARRVQ</sequence>
<comment type="similarity">
    <text evidence="1">Belongs to the peptidase C40 family.</text>
</comment>
<gene>
    <name evidence="7" type="ORF">ACFSUO_07540</name>
</gene>
<dbReference type="PANTHER" id="PTHR47053">
    <property type="entry name" value="MUREIN DD-ENDOPEPTIDASE MEPH-RELATED"/>
    <property type="match status" value="1"/>
</dbReference>
<dbReference type="RefSeq" id="WP_382392686.1">
    <property type="nucleotide sequence ID" value="NZ_JBHUNA010000017.1"/>
</dbReference>
<evidence type="ECO:0000313" key="7">
    <source>
        <dbReference type="EMBL" id="MFD2760818.1"/>
    </source>
</evidence>
<dbReference type="Gene3D" id="3.90.1720.10">
    <property type="entry name" value="endopeptidase domain like (from Nostoc punctiforme)"/>
    <property type="match status" value="1"/>
</dbReference>
<dbReference type="EMBL" id="JBHUNA010000017">
    <property type="protein sequence ID" value="MFD2760818.1"/>
    <property type="molecule type" value="Genomic_DNA"/>
</dbReference>
<evidence type="ECO:0000256" key="4">
    <source>
        <dbReference type="ARBA" id="ARBA00022807"/>
    </source>
</evidence>
<evidence type="ECO:0000259" key="6">
    <source>
        <dbReference type="PROSITE" id="PS51935"/>
    </source>
</evidence>
<organism evidence="7 8">
    <name type="scientific">Lentibacillus juripiscarius</name>
    <dbReference type="NCBI Taxonomy" id="257446"/>
    <lineage>
        <taxon>Bacteria</taxon>
        <taxon>Bacillati</taxon>
        <taxon>Bacillota</taxon>
        <taxon>Bacilli</taxon>
        <taxon>Bacillales</taxon>
        <taxon>Bacillaceae</taxon>
        <taxon>Lentibacillus</taxon>
    </lineage>
</organism>
<evidence type="ECO:0000256" key="1">
    <source>
        <dbReference type="ARBA" id="ARBA00007074"/>
    </source>
</evidence>
<keyword evidence="4" id="KW-0788">Thiol protease</keyword>
<reference evidence="8" key="1">
    <citation type="journal article" date="2019" name="Int. J. Syst. Evol. Microbiol.">
        <title>The Global Catalogue of Microorganisms (GCM) 10K type strain sequencing project: providing services to taxonomists for standard genome sequencing and annotation.</title>
        <authorList>
            <consortium name="The Broad Institute Genomics Platform"/>
            <consortium name="The Broad Institute Genome Sequencing Center for Infectious Disease"/>
            <person name="Wu L."/>
            <person name="Ma J."/>
        </authorList>
    </citation>
    <scope>NUCLEOTIDE SEQUENCE [LARGE SCALE GENOMIC DNA]</scope>
    <source>
        <strain evidence="8">TISTR 1535</strain>
    </source>
</reference>
<dbReference type="InterPro" id="IPR000064">
    <property type="entry name" value="NLP_P60_dom"/>
</dbReference>
<feature type="domain" description="NlpC/P60" evidence="6">
    <location>
        <begin position="230"/>
        <end position="349"/>
    </location>
</feature>
<dbReference type="SUPFAM" id="SSF47090">
    <property type="entry name" value="PGBD-like"/>
    <property type="match status" value="2"/>
</dbReference>
<keyword evidence="3" id="KW-0378">Hydrolase</keyword>
<proteinExistence type="inferred from homology"/>
<dbReference type="InterPro" id="IPR002477">
    <property type="entry name" value="Peptidoglycan-bd-like"/>
</dbReference>
<comment type="caution">
    <text evidence="7">The sequence shown here is derived from an EMBL/GenBank/DDBJ whole genome shotgun (WGS) entry which is preliminary data.</text>
</comment>
<dbReference type="Proteomes" id="UP001597502">
    <property type="component" value="Unassembled WGS sequence"/>
</dbReference>
<dbReference type="InterPro" id="IPR051202">
    <property type="entry name" value="Peptidase_C40"/>
</dbReference>
<name>A0ABW5V559_9BACI</name>
<evidence type="ECO:0000256" key="2">
    <source>
        <dbReference type="ARBA" id="ARBA00022670"/>
    </source>
</evidence>
<dbReference type="Pfam" id="PF00877">
    <property type="entry name" value="NLPC_P60"/>
    <property type="match status" value="1"/>
</dbReference>
<dbReference type="SUPFAM" id="SSF54001">
    <property type="entry name" value="Cysteine proteinases"/>
    <property type="match status" value="1"/>
</dbReference>
<dbReference type="InterPro" id="IPR038765">
    <property type="entry name" value="Papain-like_cys_pep_sf"/>
</dbReference>
<dbReference type="PROSITE" id="PS51935">
    <property type="entry name" value="NLPC_P60"/>
    <property type="match status" value="1"/>
</dbReference>
<accession>A0ABW5V559</accession>
<evidence type="ECO:0000256" key="3">
    <source>
        <dbReference type="ARBA" id="ARBA00022801"/>
    </source>
</evidence>
<dbReference type="InterPro" id="IPR036365">
    <property type="entry name" value="PGBD-like_sf"/>
</dbReference>
<protein>
    <submittedName>
        <fullName evidence="7">NlpC/P60 family protein</fullName>
    </submittedName>
</protein>
<evidence type="ECO:0000256" key="5">
    <source>
        <dbReference type="SAM" id="MobiDB-lite"/>
    </source>
</evidence>
<feature type="region of interest" description="Disordered" evidence="5">
    <location>
        <begin position="186"/>
        <end position="229"/>
    </location>
</feature>
<keyword evidence="8" id="KW-1185">Reference proteome</keyword>
<dbReference type="InterPro" id="IPR036366">
    <property type="entry name" value="PGBDSf"/>
</dbReference>